<dbReference type="PANTHER" id="PTHR36251:SF2">
    <property type="entry name" value="GIFSY-2 PROPHAGE HOST SPECIFICITY PROTEIN J, PHAGE LAMBDA"/>
    <property type="match status" value="1"/>
</dbReference>
<proteinExistence type="predicted"/>
<gene>
    <name evidence="2" type="ORF">A9Z60_05735</name>
</gene>
<dbReference type="AlphaFoldDB" id="A0A1B8PLB9"/>
<dbReference type="PANTHER" id="PTHR36251">
    <property type="entry name" value="FELS-1 PROPHAGE HOST SPECIFICITY PROTEIN-RELATED"/>
    <property type="match status" value="1"/>
</dbReference>
<evidence type="ECO:0000259" key="1">
    <source>
        <dbReference type="Pfam" id="PF24801"/>
    </source>
</evidence>
<evidence type="ECO:0000313" key="2">
    <source>
        <dbReference type="EMBL" id="OBX51789.1"/>
    </source>
</evidence>
<protein>
    <recommendedName>
        <fullName evidence="1">Tip attachment protein J HDII-ins2 domain-containing protein</fullName>
    </recommendedName>
</protein>
<reference evidence="2 3" key="1">
    <citation type="submission" date="2016-06" db="EMBL/GenBank/DDBJ databases">
        <title>Draft genome of Moraxella nonliquefaciens CCUG 60284.</title>
        <authorList>
            <person name="Salva-Serra F."/>
            <person name="Engstrom-Jakobsson H."/>
            <person name="Thorell K."/>
            <person name="Gonzales-Siles L."/>
            <person name="Karlsson R."/>
            <person name="Boulund F."/>
            <person name="Engstrand L."/>
            <person name="Kristiansson E."/>
            <person name="Moore E."/>
        </authorList>
    </citation>
    <scope>NUCLEOTIDE SEQUENCE [LARGE SCALE GENOMIC DNA]</scope>
    <source>
        <strain evidence="2 3">CCUG 60284</strain>
    </source>
</reference>
<feature type="domain" description="Tip attachment protein J HDII-ins2" evidence="1">
    <location>
        <begin position="67"/>
        <end position="158"/>
    </location>
</feature>
<organism evidence="2 3">
    <name type="scientific">Moraxella nonliquefaciens</name>
    <dbReference type="NCBI Taxonomy" id="478"/>
    <lineage>
        <taxon>Bacteria</taxon>
        <taxon>Pseudomonadati</taxon>
        <taxon>Pseudomonadota</taxon>
        <taxon>Gammaproteobacteria</taxon>
        <taxon>Moraxellales</taxon>
        <taxon>Moraxellaceae</taxon>
        <taxon>Moraxella</taxon>
    </lineage>
</organism>
<dbReference type="Pfam" id="PF24801">
    <property type="entry name" value="FNIII-A_GpJ"/>
    <property type="match status" value="1"/>
</dbReference>
<dbReference type="InterPro" id="IPR055385">
    <property type="entry name" value="GpJ_HDII-ins2"/>
</dbReference>
<name>A0A1B8PLB9_MORNO</name>
<dbReference type="EMBL" id="LZDN01000003">
    <property type="protein sequence ID" value="OBX51789.1"/>
    <property type="molecule type" value="Genomic_DNA"/>
</dbReference>
<accession>A0A1B8PLB9</accession>
<comment type="caution">
    <text evidence="2">The sequence shown here is derived from an EMBL/GenBank/DDBJ whole genome shotgun (WGS) entry which is preliminary data.</text>
</comment>
<sequence>MTSNELFFGLYGLCEGQIAGLADGGKSIRLDGTPIIGENQQINLAGIEWDFRAGSIDQTPISGFAMVENEMAVGVELRSDKPFVRTINNRELSAVRVRLNFNALKQHHENGDITGYAISYAIDVQTDGEAFKQVLSETVRGKSSQGYKKSHRIHLPNKGAGEKAVELGGVRKLGILL</sequence>
<dbReference type="InterPro" id="IPR053171">
    <property type="entry name" value="Viral_Tip_Attach_Protein"/>
</dbReference>
<evidence type="ECO:0000313" key="3">
    <source>
        <dbReference type="Proteomes" id="UP000092671"/>
    </source>
</evidence>
<dbReference type="OrthoDB" id="6645671at2"/>
<dbReference type="Proteomes" id="UP000092671">
    <property type="component" value="Unassembled WGS sequence"/>
</dbReference>
<dbReference type="RefSeq" id="WP_066891864.1">
    <property type="nucleotide sequence ID" value="NZ_LZDN01000003.1"/>
</dbReference>